<dbReference type="STRING" id="592050.SAMN05421875_107119"/>
<dbReference type="Pfam" id="PF07685">
    <property type="entry name" value="GATase_3"/>
    <property type="match status" value="1"/>
</dbReference>
<dbReference type="UniPathway" id="UPA00148"/>
<dbReference type="EMBL" id="FNQJ01000007">
    <property type="protein sequence ID" value="SEA22231.1"/>
    <property type="molecule type" value="Genomic_DNA"/>
</dbReference>
<dbReference type="PANTHER" id="PTHR21343">
    <property type="entry name" value="DETHIOBIOTIN SYNTHETASE"/>
    <property type="match status" value="1"/>
</dbReference>
<dbReference type="CDD" id="cd01750">
    <property type="entry name" value="GATase1_CobQ"/>
    <property type="match status" value="1"/>
</dbReference>
<dbReference type="Gene3D" id="3.40.50.880">
    <property type="match status" value="1"/>
</dbReference>
<dbReference type="PANTHER" id="PTHR21343:SF1">
    <property type="entry name" value="COBYRIC ACID SYNTHASE"/>
    <property type="match status" value="1"/>
</dbReference>
<proteinExistence type="inferred from homology"/>
<dbReference type="InterPro" id="IPR004459">
    <property type="entry name" value="CobQ_synth"/>
</dbReference>
<dbReference type="GO" id="GO:0015420">
    <property type="term" value="F:ABC-type vitamin B12 transporter activity"/>
    <property type="evidence" value="ECO:0007669"/>
    <property type="project" value="UniProtKB-UniRule"/>
</dbReference>
<evidence type="ECO:0000256" key="4">
    <source>
        <dbReference type="ARBA" id="ARBA00022573"/>
    </source>
</evidence>
<dbReference type="Gene3D" id="3.40.50.300">
    <property type="entry name" value="P-loop containing nucleotide triphosphate hydrolases"/>
    <property type="match status" value="1"/>
</dbReference>
<dbReference type="SUPFAM" id="SSF52317">
    <property type="entry name" value="Class I glutamine amidotransferase-like"/>
    <property type="match status" value="1"/>
</dbReference>
<feature type="domain" description="CobB/CobQ-like glutamine amidotransferase" evidence="9">
    <location>
        <begin position="263"/>
        <end position="452"/>
    </location>
</feature>
<dbReference type="AlphaFoldDB" id="A0A1H3ZFP5"/>
<reference evidence="11" key="1">
    <citation type="submission" date="2016-10" db="EMBL/GenBank/DDBJ databases">
        <authorList>
            <person name="Varghese N."/>
            <person name="Submissions S."/>
        </authorList>
    </citation>
    <scope>NUCLEOTIDE SEQUENCE [LARGE SCALE GENOMIC DNA]</scope>
    <source>
        <strain evidence="11">DSM 25157</strain>
    </source>
</reference>
<dbReference type="InterPro" id="IPR011698">
    <property type="entry name" value="GATase_3"/>
</dbReference>
<evidence type="ECO:0000256" key="3">
    <source>
        <dbReference type="ARBA" id="ARBA00019833"/>
    </source>
</evidence>
<evidence type="ECO:0000256" key="1">
    <source>
        <dbReference type="ARBA" id="ARBA00004953"/>
    </source>
</evidence>
<dbReference type="GO" id="GO:0009236">
    <property type="term" value="P:cobalamin biosynthetic process"/>
    <property type="evidence" value="ECO:0007669"/>
    <property type="project" value="UniProtKB-UniRule"/>
</dbReference>
<dbReference type="SUPFAM" id="SSF52540">
    <property type="entry name" value="P-loop containing nucleoside triphosphate hydrolases"/>
    <property type="match status" value="1"/>
</dbReference>
<evidence type="ECO:0000256" key="6">
    <source>
        <dbReference type="ARBA" id="ARBA00025166"/>
    </source>
</evidence>
<dbReference type="Proteomes" id="UP000199002">
    <property type="component" value="Unassembled WGS sequence"/>
</dbReference>
<dbReference type="NCBIfam" id="TIGR00313">
    <property type="entry name" value="cobQ"/>
    <property type="match status" value="1"/>
</dbReference>
<evidence type="ECO:0000256" key="7">
    <source>
        <dbReference type="HAMAP-Rule" id="MF_00028"/>
    </source>
</evidence>
<keyword evidence="11" id="KW-1185">Reference proteome</keyword>
<protein>
    <recommendedName>
        <fullName evidence="3 7">Cobyric acid synthase</fullName>
    </recommendedName>
</protein>
<name>A0A1H3ZFP5_9BURK</name>
<feature type="domain" description="CobQ/CobB/MinD/ParA nucleotide binding" evidence="8">
    <location>
        <begin position="12"/>
        <end position="236"/>
    </location>
</feature>
<dbReference type="InterPro" id="IPR027417">
    <property type="entry name" value="P-loop_NTPase"/>
</dbReference>
<dbReference type="InterPro" id="IPR002586">
    <property type="entry name" value="CobQ/CobB/MinD/ParA_Nub-bd_dom"/>
</dbReference>
<dbReference type="InterPro" id="IPR033949">
    <property type="entry name" value="CobQ_GATase1"/>
</dbReference>
<dbReference type="NCBIfam" id="NF001989">
    <property type="entry name" value="PRK00784.1"/>
    <property type="match status" value="1"/>
</dbReference>
<dbReference type="Pfam" id="PF01656">
    <property type="entry name" value="CbiA"/>
    <property type="match status" value="1"/>
</dbReference>
<organism evidence="10 11">
    <name type="scientific">Acidovorax soli</name>
    <dbReference type="NCBI Taxonomy" id="592050"/>
    <lineage>
        <taxon>Bacteria</taxon>
        <taxon>Pseudomonadati</taxon>
        <taxon>Pseudomonadota</taxon>
        <taxon>Betaproteobacteria</taxon>
        <taxon>Burkholderiales</taxon>
        <taxon>Comamonadaceae</taxon>
        <taxon>Acidovorax</taxon>
    </lineage>
</organism>
<feature type="active site" evidence="7">
    <location>
        <position position="447"/>
    </location>
</feature>
<gene>
    <name evidence="7" type="primary">cobQ</name>
    <name evidence="10" type="ORF">SAMN05421875_107119</name>
</gene>
<evidence type="ECO:0000259" key="8">
    <source>
        <dbReference type="Pfam" id="PF01656"/>
    </source>
</evidence>
<evidence type="ECO:0000259" key="9">
    <source>
        <dbReference type="Pfam" id="PF07685"/>
    </source>
</evidence>
<comment type="pathway">
    <text evidence="1 7">Cofactor biosynthesis; adenosylcobalamin biosynthesis.</text>
</comment>
<evidence type="ECO:0000313" key="11">
    <source>
        <dbReference type="Proteomes" id="UP000199002"/>
    </source>
</evidence>
<accession>A0A1H3ZFP5</accession>
<comment type="similarity">
    <text evidence="2 7">Belongs to the CobB/CobQ family. CobQ subfamily.</text>
</comment>
<dbReference type="InterPro" id="IPR029062">
    <property type="entry name" value="Class_I_gatase-like"/>
</dbReference>
<dbReference type="PROSITE" id="PS51274">
    <property type="entry name" value="GATASE_COBBQ"/>
    <property type="match status" value="1"/>
</dbReference>
<keyword evidence="5 7" id="KW-0315">Glutamine amidotransferase</keyword>
<dbReference type="GO" id="GO:0003824">
    <property type="term" value="F:catalytic activity"/>
    <property type="evidence" value="ECO:0007669"/>
    <property type="project" value="InterPro"/>
</dbReference>
<keyword evidence="4 7" id="KW-0169">Cobalamin biosynthesis</keyword>
<feature type="active site" description="Nucleophile" evidence="7">
    <location>
        <position position="342"/>
    </location>
</feature>
<evidence type="ECO:0000256" key="5">
    <source>
        <dbReference type="ARBA" id="ARBA00022962"/>
    </source>
</evidence>
<comment type="function">
    <text evidence="6 7">Catalyzes amidations at positions B, D, E, and G on adenosylcobyrinic A,C-diamide. NH(2) groups are provided by glutamine, and one molecule of ATP is hydrogenolyzed for each amidation.</text>
</comment>
<sequence>MTQPPKTLARCVMVLGTTSGAGKSWLTTALCRWYSNQGLKVAPFKAQNMSNNARVVAGPDGCLGEIGSAQYFQALAARAEPEVRMNPLLLKPEADTHSQVVLMGQVSAELTALPWRGRSEKVWPQIAAALDALRADNDVVVIEGAGSPAEINLHASDIVNMRVARHAQARCLLVTDIDRGGAFAHLYGTWALLPEEERALIHGFVLNKFRGDAALLAPAPQMLHDLTGVSTVATIPMQWRHGLPEEDGVFDDRSTAAGAVHTTIAVVAYPRISNLDEFQPLKNVPGVRLLWARSPADVVGADWIVLPGSKATAADLAWLRAQGLDAAIAAHAARGGRVLGICGGLQMLGEALIDPHGVDGNGPGLGLLPLVTAFEPDKTVRHTTACFAELTGAWAGLSGVEVSGYEIHHGQTAQHPAMATKGDVAREVLAGLAWQNAAGNVLGLYLHGLLEDPAALRALFGAGAPTLDAVFDGLADAVQAHFAPGVLRALIQ</sequence>
<dbReference type="HAMAP" id="MF_00028">
    <property type="entry name" value="CobQ"/>
    <property type="match status" value="1"/>
</dbReference>
<evidence type="ECO:0000313" key="10">
    <source>
        <dbReference type="EMBL" id="SEA22231.1"/>
    </source>
</evidence>
<evidence type="ECO:0000256" key="2">
    <source>
        <dbReference type="ARBA" id="ARBA00006205"/>
    </source>
</evidence>